<dbReference type="AlphaFoldDB" id="A0A8H6J4P8"/>
<evidence type="ECO:0000313" key="2">
    <source>
        <dbReference type="Proteomes" id="UP000654918"/>
    </source>
</evidence>
<sequence>MYPILPAKLPSRSVPPTAATTRLNSMSSLTETQTLRQDEASMAVFRAGAGTLAMWKVPGYRLDPLLQEGVEWNSQAPVVATVQPLYVPAKAHLEGYLRTCLGISSTVRRTPTKGRSATPISREALTT</sequence>
<comment type="caution">
    <text evidence="1">The sequence shown here is derived from an EMBL/GenBank/DDBJ whole genome shotgun (WGS) entry which is preliminary data.</text>
</comment>
<proteinExistence type="predicted"/>
<evidence type="ECO:0000313" key="1">
    <source>
        <dbReference type="EMBL" id="KAF6806317.1"/>
    </source>
</evidence>
<gene>
    <name evidence="1" type="ORF">CPLU01_15906</name>
</gene>
<protein>
    <submittedName>
        <fullName evidence="1">Uncharacterized protein</fullName>
    </submittedName>
</protein>
<organism evidence="1 2">
    <name type="scientific">Colletotrichum plurivorum</name>
    <dbReference type="NCBI Taxonomy" id="2175906"/>
    <lineage>
        <taxon>Eukaryota</taxon>
        <taxon>Fungi</taxon>
        <taxon>Dikarya</taxon>
        <taxon>Ascomycota</taxon>
        <taxon>Pezizomycotina</taxon>
        <taxon>Sordariomycetes</taxon>
        <taxon>Hypocreomycetidae</taxon>
        <taxon>Glomerellales</taxon>
        <taxon>Glomerellaceae</taxon>
        <taxon>Colletotrichum</taxon>
        <taxon>Colletotrichum orchidearum species complex</taxon>
    </lineage>
</organism>
<dbReference type="Proteomes" id="UP000654918">
    <property type="component" value="Unassembled WGS sequence"/>
</dbReference>
<name>A0A8H6J4P8_9PEZI</name>
<dbReference type="EMBL" id="WIGO01000692">
    <property type="protein sequence ID" value="KAF6806317.1"/>
    <property type="molecule type" value="Genomic_DNA"/>
</dbReference>
<keyword evidence="2" id="KW-1185">Reference proteome</keyword>
<reference evidence="1" key="1">
    <citation type="journal article" date="2020" name="Phytopathology">
        <title>Genome Sequence Resources of Colletotrichum truncatum, C. plurivorum, C. musicola, and C. sojae: Four Species Pathogenic to Soybean (Glycine max).</title>
        <authorList>
            <person name="Rogerio F."/>
            <person name="Boufleur T.R."/>
            <person name="Ciampi-Guillardi M."/>
            <person name="Sukno S.A."/>
            <person name="Thon M.R."/>
            <person name="Massola Junior N.S."/>
            <person name="Baroncelli R."/>
        </authorList>
    </citation>
    <scope>NUCLEOTIDE SEQUENCE</scope>
    <source>
        <strain evidence="1">LFN00145</strain>
    </source>
</reference>
<accession>A0A8H6J4P8</accession>